<gene>
    <name evidence="1" type="ORF">WISP_14150</name>
</gene>
<evidence type="ECO:0000313" key="1">
    <source>
        <dbReference type="EMBL" id="KAJ7426629.1"/>
    </source>
</evidence>
<keyword evidence="2" id="KW-1185">Reference proteome</keyword>
<name>A0ABQ9DR31_9PASS</name>
<organism evidence="1 2">
    <name type="scientific">Willisornis vidua</name>
    <name type="common">Xingu scale-backed antbird</name>
    <dbReference type="NCBI Taxonomy" id="1566151"/>
    <lineage>
        <taxon>Eukaryota</taxon>
        <taxon>Metazoa</taxon>
        <taxon>Chordata</taxon>
        <taxon>Craniata</taxon>
        <taxon>Vertebrata</taxon>
        <taxon>Euteleostomi</taxon>
        <taxon>Archelosauria</taxon>
        <taxon>Archosauria</taxon>
        <taxon>Dinosauria</taxon>
        <taxon>Saurischia</taxon>
        <taxon>Theropoda</taxon>
        <taxon>Coelurosauria</taxon>
        <taxon>Aves</taxon>
        <taxon>Neognathae</taxon>
        <taxon>Neoaves</taxon>
        <taxon>Telluraves</taxon>
        <taxon>Australaves</taxon>
        <taxon>Passeriformes</taxon>
        <taxon>Thamnophilidae</taxon>
        <taxon>Willisornis</taxon>
    </lineage>
</organism>
<reference evidence="1" key="1">
    <citation type="submission" date="2019-10" db="EMBL/GenBank/DDBJ databases">
        <authorList>
            <person name="Soares A.E.R."/>
            <person name="Aleixo A."/>
            <person name="Schneider P."/>
            <person name="Miyaki C.Y."/>
            <person name="Schneider M.P."/>
            <person name="Mello C."/>
            <person name="Vasconcelos A.T.R."/>
        </authorList>
    </citation>
    <scope>NUCLEOTIDE SEQUENCE</scope>
    <source>
        <tissue evidence="1">Muscle</tissue>
    </source>
</reference>
<evidence type="ECO:0000313" key="2">
    <source>
        <dbReference type="Proteomes" id="UP001145742"/>
    </source>
</evidence>
<dbReference type="EMBL" id="WHWB01032179">
    <property type="protein sequence ID" value="KAJ7426629.1"/>
    <property type="molecule type" value="Genomic_DNA"/>
</dbReference>
<protein>
    <submittedName>
        <fullName evidence="1">Uncharacterized protein</fullName>
    </submittedName>
</protein>
<dbReference type="Proteomes" id="UP001145742">
    <property type="component" value="Unassembled WGS sequence"/>
</dbReference>
<accession>A0ABQ9DR31</accession>
<comment type="caution">
    <text evidence="1">The sequence shown here is derived from an EMBL/GenBank/DDBJ whole genome shotgun (WGS) entry which is preliminary data.</text>
</comment>
<sequence length="67" mass="7550">MDDRPTGSKCPELEDQDCENDQLSINPQILLYLLLQLDPYKSVGPDEIHSRIPKELADAITKPLSDL</sequence>
<proteinExistence type="predicted"/>